<dbReference type="InterPro" id="IPR006156">
    <property type="entry name" value="Dihydroneopterin_aldolase"/>
</dbReference>
<name>A0ABS9BHD8_9BACT</name>
<evidence type="ECO:0000256" key="4">
    <source>
        <dbReference type="ARBA" id="ARBA00022909"/>
    </source>
</evidence>
<dbReference type="SUPFAM" id="SSF55620">
    <property type="entry name" value="Tetrahydrobiopterin biosynthesis enzymes-like"/>
    <property type="match status" value="1"/>
</dbReference>
<comment type="function">
    <text evidence="6">Catalyzes the conversion of 7,8-dihydroneopterin to 6-hydroxymethyl-7,8-dihydropterin.</text>
</comment>
<dbReference type="Gene3D" id="3.30.1130.10">
    <property type="match status" value="1"/>
</dbReference>
<dbReference type="InterPro" id="IPR043133">
    <property type="entry name" value="GTP-CH-I_C/QueF"/>
</dbReference>
<dbReference type="GO" id="GO:0004150">
    <property type="term" value="F:dihydroneopterin aldolase activity"/>
    <property type="evidence" value="ECO:0007669"/>
    <property type="project" value="UniProtKB-EC"/>
</dbReference>
<dbReference type="EC" id="4.1.2.25" evidence="6"/>
<dbReference type="Pfam" id="PF02152">
    <property type="entry name" value="FolB"/>
    <property type="match status" value="1"/>
</dbReference>
<organism evidence="8 9">
    <name type="scientific">Flavihumibacter fluminis</name>
    <dbReference type="NCBI Taxonomy" id="2909236"/>
    <lineage>
        <taxon>Bacteria</taxon>
        <taxon>Pseudomonadati</taxon>
        <taxon>Bacteroidota</taxon>
        <taxon>Chitinophagia</taxon>
        <taxon>Chitinophagales</taxon>
        <taxon>Chitinophagaceae</taxon>
        <taxon>Flavihumibacter</taxon>
    </lineage>
</organism>
<dbReference type="SMART" id="SM00905">
    <property type="entry name" value="FolB"/>
    <property type="match status" value="1"/>
</dbReference>
<dbReference type="EMBL" id="JAKEVY010000002">
    <property type="protein sequence ID" value="MCF1715010.1"/>
    <property type="molecule type" value="Genomic_DNA"/>
</dbReference>
<reference evidence="8 9" key="1">
    <citation type="submission" date="2022-01" db="EMBL/GenBank/DDBJ databases">
        <title>Flavihumibacter sp. nov., isolated from sediment of a river.</title>
        <authorList>
            <person name="Liu H."/>
        </authorList>
    </citation>
    <scope>NUCLEOTIDE SEQUENCE [LARGE SCALE GENOMIC DNA]</scope>
    <source>
        <strain evidence="8 9">RY-1</strain>
    </source>
</reference>
<comment type="pathway">
    <text evidence="2 6">Cofactor biosynthesis; tetrahydrofolate biosynthesis; 2-amino-4-hydroxy-6-hydroxymethyl-7,8-dihydropteridine diphosphate from 7,8-dihydroneopterin triphosphate: step 3/4.</text>
</comment>
<evidence type="ECO:0000256" key="6">
    <source>
        <dbReference type="RuleBase" id="RU362079"/>
    </source>
</evidence>
<evidence type="ECO:0000256" key="5">
    <source>
        <dbReference type="ARBA" id="ARBA00023239"/>
    </source>
</evidence>
<accession>A0ABS9BHD8</accession>
<evidence type="ECO:0000313" key="9">
    <source>
        <dbReference type="Proteomes" id="UP001200145"/>
    </source>
</evidence>
<keyword evidence="4 6" id="KW-0289">Folate biosynthesis</keyword>
<comment type="caution">
    <text evidence="8">The sequence shown here is derived from an EMBL/GenBank/DDBJ whole genome shotgun (WGS) entry which is preliminary data.</text>
</comment>
<feature type="domain" description="Dihydroneopterin aldolase/epimerase" evidence="7">
    <location>
        <begin position="4"/>
        <end position="115"/>
    </location>
</feature>
<evidence type="ECO:0000256" key="2">
    <source>
        <dbReference type="ARBA" id="ARBA00005013"/>
    </source>
</evidence>
<comment type="catalytic activity">
    <reaction evidence="1 6">
        <text>7,8-dihydroneopterin = 6-hydroxymethyl-7,8-dihydropterin + glycolaldehyde</text>
        <dbReference type="Rhea" id="RHEA:10540"/>
        <dbReference type="ChEBI" id="CHEBI:17001"/>
        <dbReference type="ChEBI" id="CHEBI:17071"/>
        <dbReference type="ChEBI" id="CHEBI:44841"/>
        <dbReference type="EC" id="4.1.2.25"/>
    </reaction>
</comment>
<dbReference type="NCBIfam" id="TIGR00525">
    <property type="entry name" value="folB"/>
    <property type="match status" value="1"/>
</dbReference>
<evidence type="ECO:0000256" key="3">
    <source>
        <dbReference type="ARBA" id="ARBA00005708"/>
    </source>
</evidence>
<dbReference type="RefSeq" id="WP_234865960.1">
    <property type="nucleotide sequence ID" value="NZ_JAKEVY010000002.1"/>
</dbReference>
<keyword evidence="9" id="KW-1185">Reference proteome</keyword>
<evidence type="ECO:0000259" key="7">
    <source>
        <dbReference type="SMART" id="SM00905"/>
    </source>
</evidence>
<protein>
    <recommendedName>
        <fullName evidence="6">7,8-dihydroneopterin aldolase</fullName>
        <ecNumber evidence="6">4.1.2.25</ecNumber>
    </recommendedName>
</protein>
<gene>
    <name evidence="8" type="primary">folB</name>
    <name evidence="8" type="ORF">L0U88_10270</name>
</gene>
<comment type="similarity">
    <text evidence="3 6">Belongs to the DHNA family.</text>
</comment>
<dbReference type="NCBIfam" id="TIGR00526">
    <property type="entry name" value="folB_dom"/>
    <property type="match status" value="1"/>
</dbReference>
<sequence length="118" mass="13654">MVTVHLHQLIFHGFHGLYPGEEIIGNDFEVNLDVEYHVKKDKYDSLKHLVNYEEVYEIVKARMAINTPLLEEIADSIIGKIHHRFSNVTRITISIYKLNAPIPHFNGKVGISIDRIFD</sequence>
<proteinExistence type="inferred from homology"/>
<dbReference type="Proteomes" id="UP001200145">
    <property type="component" value="Unassembled WGS sequence"/>
</dbReference>
<dbReference type="PANTHER" id="PTHR42844:SF1">
    <property type="entry name" value="DIHYDRONEOPTERIN ALDOLASE 1-RELATED"/>
    <property type="match status" value="1"/>
</dbReference>
<keyword evidence="5 6" id="KW-0456">Lyase</keyword>
<dbReference type="PANTHER" id="PTHR42844">
    <property type="entry name" value="DIHYDRONEOPTERIN ALDOLASE 1-RELATED"/>
    <property type="match status" value="1"/>
</dbReference>
<dbReference type="InterPro" id="IPR006157">
    <property type="entry name" value="FolB_dom"/>
</dbReference>
<evidence type="ECO:0000256" key="1">
    <source>
        <dbReference type="ARBA" id="ARBA00001353"/>
    </source>
</evidence>
<evidence type="ECO:0000313" key="8">
    <source>
        <dbReference type="EMBL" id="MCF1715010.1"/>
    </source>
</evidence>